<dbReference type="OrthoDB" id="9801958at2"/>
<feature type="domain" description="ABC transporter" evidence="4">
    <location>
        <begin position="3"/>
        <end position="223"/>
    </location>
</feature>
<dbReference type="InterPro" id="IPR003439">
    <property type="entry name" value="ABC_transporter-like_ATP-bd"/>
</dbReference>
<evidence type="ECO:0000256" key="3">
    <source>
        <dbReference type="ARBA" id="ARBA00022840"/>
    </source>
</evidence>
<sequence length="234" mass="26920">MKIQVKELFKKYKDLQVISNLNMDFSSDRIHCIFGPSGCGKTIFVNILTGLVDADEGWVEGLEGKSFSYIFQEDRLIPWATVEENMLFVLESHYSKSEARQLAGEYLSLVNLLKFKNSYPEQLSGGMKQRAAIARAFAYGGDIVVMDEPFKGLDLELKKGLMDYIINDWNHKNRFFFFITHDVDEALYIADDIHVFQGLPLTLKKQITIEIPSCDRGKYRNEMGRYKDLLLGDF</sequence>
<gene>
    <name evidence="5" type="ORF">SAMN05446037_1013112</name>
</gene>
<dbReference type="SMART" id="SM00382">
    <property type="entry name" value="AAA"/>
    <property type="match status" value="1"/>
</dbReference>
<reference evidence="6" key="1">
    <citation type="submission" date="2017-06" db="EMBL/GenBank/DDBJ databases">
        <authorList>
            <person name="Varghese N."/>
            <person name="Submissions S."/>
        </authorList>
    </citation>
    <scope>NUCLEOTIDE SEQUENCE [LARGE SCALE GENOMIC DNA]</scope>
    <source>
        <strain evidence="6">SCA</strain>
    </source>
</reference>
<protein>
    <submittedName>
        <fullName evidence="5">NitT/TauT family transport system ATP-binding protein</fullName>
    </submittedName>
</protein>
<dbReference type="PANTHER" id="PTHR42788:SF13">
    <property type="entry name" value="ALIPHATIC SULFONATES IMPORT ATP-BINDING PROTEIN SSUB"/>
    <property type="match status" value="1"/>
</dbReference>
<proteinExistence type="predicted"/>
<dbReference type="AlphaFoldDB" id="A0A239FNU0"/>
<dbReference type="Proteomes" id="UP000198304">
    <property type="component" value="Unassembled WGS sequence"/>
</dbReference>
<keyword evidence="3 5" id="KW-0067">ATP-binding</keyword>
<keyword evidence="6" id="KW-1185">Reference proteome</keyword>
<evidence type="ECO:0000256" key="2">
    <source>
        <dbReference type="ARBA" id="ARBA00022741"/>
    </source>
</evidence>
<dbReference type="InterPro" id="IPR050166">
    <property type="entry name" value="ABC_transporter_ATP-bind"/>
</dbReference>
<keyword evidence="1" id="KW-0813">Transport</keyword>
<dbReference type="InterPro" id="IPR027417">
    <property type="entry name" value="P-loop_NTPase"/>
</dbReference>
<accession>A0A239FNU0</accession>
<dbReference type="Pfam" id="PF00005">
    <property type="entry name" value="ABC_tran"/>
    <property type="match status" value="1"/>
</dbReference>
<organism evidence="5 6">
    <name type="scientific">Anaerovirgula multivorans</name>
    <dbReference type="NCBI Taxonomy" id="312168"/>
    <lineage>
        <taxon>Bacteria</taxon>
        <taxon>Bacillati</taxon>
        <taxon>Bacillota</taxon>
        <taxon>Clostridia</taxon>
        <taxon>Peptostreptococcales</taxon>
        <taxon>Natronincolaceae</taxon>
        <taxon>Anaerovirgula</taxon>
    </lineage>
</organism>
<evidence type="ECO:0000313" key="5">
    <source>
        <dbReference type="EMBL" id="SNS58521.1"/>
    </source>
</evidence>
<dbReference type="InterPro" id="IPR017871">
    <property type="entry name" value="ABC_transporter-like_CS"/>
</dbReference>
<keyword evidence="2" id="KW-0547">Nucleotide-binding</keyword>
<dbReference type="InterPro" id="IPR003593">
    <property type="entry name" value="AAA+_ATPase"/>
</dbReference>
<dbReference type="GO" id="GO:0005524">
    <property type="term" value="F:ATP binding"/>
    <property type="evidence" value="ECO:0007669"/>
    <property type="project" value="UniProtKB-KW"/>
</dbReference>
<dbReference type="RefSeq" id="WP_089283545.1">
    <property type="nucleotide sequence ID" value="NZ_FZOJ01000013.1"/>
</dbReference>
<dbReference type="SUPFAM" id="SSF52540">
    <property type="entry name" value="P-loop containing nucleoside triphosphate hydrolases"/>
    <property type="match status" value="1"/>
</dbReference>
<dbReference type="EMBL" id="FZOJ01000013">
    <property type="protein sequence ID" value="SNS58521.1"/>
    <property type="molecule type" value="Genomic_DNA"/>
</dbReference>
<dbReference type="PANTHER" id="PTHR42788">
    <property type="entry name" value="TAURINE IMPORT ATP-BINDING PROTEIN-RELATED"/>
    <property type="match status" value="1"/>
</dbReference>
<dbReference type="Gene3D" id="3.40.50.300">
    <property type="entry name" value="P-loop containing nucleotide triphosphate hydrolases"/>
    <property type="match status" value="1"/>
</dbReference>
<evidence type="ECO:0000256" key="1">
    <source>
        <dbReference type="ARBA" id="ARBA00022448"/>
    </source>
</evidence>
<dbReference type="PROSITE" id="PS00211">
    <property type="entry name" value="ABC_TRANSPORTER_1"/>
    <property type="match status" value="1"/>
</dbReference>
<dbReference type="GO" id="GO:0016887">
    <property type="term" value="F:ATP hydrolysis activity"/>
    <property type="evidence" value="ECO:0007669"/>
    <property type="project" value="InterPro"/>
</dbReference>
<evidence type="ECO:0000259" key="4">
    <source>
        <dbReference type="PROSITE" id="PS50893"/>
    </source>
</evidence>
<name>A0A239FNU0_9FIRM</name>
<dbReference type="PROSITE" id="PS50893">
    <property type="entry name" value="ABC_TRANSPORTER_2"/>
    <property type="match status" value="1"/>
</dbReference>
<evidence type="ECO:0000313" key="6">
    <source>
        <dbReference type="Proteomes" id="UP000198304"/>
    </source>
</evidence>